<dbReference type="InterPro" id="IPR038186">
    <property type="entry name" value="CHAD_dom_sf"/>
</dbReference>
<dbReference type="PROSITE" id="PS51708">
    <property type="entry name" value="CHAD"/>
    <property type="match status" value="1"/>
</dbReference>
<keyword evidence="3" id="KW-1185">Reference proteome</keyword>
<dbReference type="STRING" id="1848.SAMN05443637_111155"/>
<dbReference type="RefSeq" id="WP_073457859.1">
    <property type="nucleotide sequence ID" value="NZ_FRAP01000011.1"/>
</dbReference>
<sequence length="489" mass="53852">MTTQRDVERTYRGAGAAAPDWAAADLRAVVDPHDESLHAVYFDTAERDLLRYGITLCHERGAGRAAWALKIPDGPDARHRVEVPGDRDAVWLEWPPPELTALVRAVVRGRPVDVAATVHTRRRRTVLCDATGRELAEVADDLVEAAPARIGDDAAPERRRWREIDVELDPAVPPATLDVLERAFLDAGLRRGSPSKLPPALGAPQPQPDREPATAGEVLVAEIYRRTRELVLLDPLVRLERPDSVHRMRVCCRRIRSVLRVFGRVLDRERTRGLDADLQWLGEVLGVARDLEVLHARIAAAEPELTAVLDAHFAPRRTAAAEEVLAALDGARYVELLAALDDLAANPPFTKRAWRPAEEVLRKELERAARRIAATLHGARTTAEATDRDLALHHARKAAKRLRYAAEAAAPVAGRRADRFARAAHALQDLLGERQDAVTARPILREIAASVSGSDGFRLGVLHEREGDVLRRTEAELAAVGGALHRALR</sequence>
<reference evidence="2 3" key="1">
    <citation type="submission" date="2016-11" db="EMBL/GenBank/DDBJ databases">
        <authorList>
            <person name="Jaros S."/>
            <person name="Januszkiewicz K."/>
            <person name="Wedrychowicz H."/>
        </authorList>
    </citation>
    <scope>NUCLEOTIDE SEQUENCE [LARGE SCALE GENOMIC DNA]</scope>
    <source>
        <strain evidence="2 3">DSM 43832</strain>
    </source>
</reference>
<proteinExistence type="predicted"/>
<dbReference type="Gene3D" id="2.40.320.10">
    <property type="entry name" value="Hypothetical Protein Pfu-838710-001"/>
    <property type="match status" value="1"/>
</dbReference>
<organism evidence="2 3">
    <name type="scientific">Pseudonocardia thermophila</name>
    <dbReference type="NCBI Taxonomy" id="1848"/>
    <lineage>
        <taxon>Bacteria</taxon>
        <taxon>Bacillati</taxon>
        <taxon>Actinomycetota</taxon>
        <taxon>Actinomycetes</taxon>
        <taxon>Pseudonocardiales</taxon>
        <taxon>Pseudonocardiaceae</taxon>
        <taxon>Pseudonocardia</taxon>
    </lineage>
</organism>
<protein>
    <submittedName>
        <fullName evidence="2">CHAD domain-containing protein</fullName>
    </submittedName>
</protein>
<dbReference type="SMART" id="SM00880">
    <property type="entry name" value="CHAD"/>
    <property type="match status" value="1"/>
</dbReference>
<dbReference type="PANTHER" id="PTHR39339:SF1">
    <property type="entry name" value="CHAD DOMAIN-CONTAINING PROTEIN"/>
    <property type="match status" value="1"/>
</dbReference>
<accession>A0A1M6V298</accession>
<dbReference type="AlphaFoldDB" id="A0A1M6V298"/>
<evidence type="ECO:0000313" key="2">
    <source>
        <dbReference type="EMBL" id="SHK75609.1"/>
    </source>
</evidence>
<name>A0A1M6V298_PSETH</name>
<evidence type="ECO:0000259" key="1">
    <source>
        <dbReference type="PROSITE" id="PS51708"/>
    </source>
</evidence>
<dbReference type="Proteomes" id="UP000184363">
    <property type="component" value="Unassembled WGS sequence"/>
</dbReference>
<dbReference type="CDD" id="cd07374">
    <property type="entry name" value="CYTH-like_Pase"/>
    <property type="match status" value="1"/>
</dbReference>
<evidence type="ECO:0000313" key="3">
    <source>
        <dbReference type="Proteomes" id="UP000184363"/>
    </source>
</evidence>
<dbReference type="InterPro" id="IPR033469">
    <property type="entry name" value="CYTH-like_dom_sf"/>
</dbReference>
<dbReference type="InterPro" id="IPR007899">
    <property type="entry name" value="CHAD_dom"/>
</dbReference>
<dbReference type="Pfam" id="PF05235">
    <property type="entry name" value="CHAD"/>
    <property type="match status" value="1"/>
</dbReference>
<dbReference type="PANTHER" id="PTHR39339">
    <property type="entry name" value="SLR1444 PROTEIN"/>
    <property type="match status" value="1"/>
</dbReference>
<dbReference type="Gene3D" id="1.40.20.10">
    <property type="entry name" value="CHAD domain"/>
    <property type="match status" value="1"/>
</dbReference>
<gene>
    <name evidence="2" type="ORF">SAMN05443637_111155</name>
</gene>
<feature type="domain" description="CHAD" evidence="1">
    <location>
        <begin position="212"/>
        <end position="489"/>
    </location>
</feature>
<dbReference type="EMBL" id="FRAP01000011">
    <property type="protein sequence ID" value="SHK75609.1"/>
    <property type="molecule type" value="Genomic_DNA"/>
</dbReference>
<dbReference type="SUPFAM" id="SSF55154">
    <property type="entry name" value="CYTH-like phosphatases"/>
    <property type="match status" value="1"/>
</dbReference>
<dbReference type="OrthoDB" id="9777271at2"/>